<gene>
    <name evidence="1" type="ORF">M514_19282</name>
</gene>
<proteinExistence type="predicted"/>
<name>A0A085NG60_9BILA</name>
<protein>
    <submittedName>
        <fullName evidence="1">Uncharacterized protein</fullName>
    </submittedName>
</protein>
<evidence type="ECO:0000313" key="1">
    <source>
        <dbReference type="EMBL" id="KFD68456.1"/>
    </source>
</evidence>
<dbReference type="EMBL" id="KL367504">
    <property type="protein sequence ID" value="KFD68456.1"/>
    <property type="molecule type" value="Genomic_DNA"/>
</dbReference>
<accession>A0A085NG60</accession>
<organism evidence="1">
    <name type="scientific">Trichuris suis</name>
    <name type="common">pig whipworm</name>
    <dbReference type="NCBI Taxonomy" id="68888"/>
    <lineage>
        <taxon>Eukaryota</taxon>
        <taxon>Metazoa</taxon>
        <taxon>Ecdysozoa</taxon>
        <taxon>Nematoda</taxon>
        <taxon>Enoplea</taxon>
        <taxon>Dorylaimia</taxon>
        <taxon>Trichinellida</taxon>
        <taxon>Trichuridae</taxon>
        <taxon>Trichuris</taxon>
    </lineage>
</organism>
<sequence length="215" mass="24829">MNDWYFYSADVKTPHSMTLLTSRCRFNERSPNERLFYCSRFSAFFAKAKLHCPKALSQAGKKRDRADIRAAVRLLIFGLAAQGALKCKLVDKRCSEYVICSISRLYSSLMFTVISLMICKTHNNIVVFRAYGAFMSIVRWRFRFHASTFPGLALLLLHKASFRCDTFPWRIFPFVCGHTLRRLSPLHNLVLVQGFLSVRYVTADYVSIGFSTFFI</sequence>
<dbReference type="Proteomes" id="UP000030758">
    <property type="component" value="Unassembled WGS sequence"/>
</dbReference>
<dbReference type="AlphaFoldDB" id="A0A085NG60"/>
<reference evidence="1" key="1">
    <citation type="journal article" date="2014" name="Nat. Genet.">
        <title>Genome and transcriptome of the porcine whipworm Trichuris suis.</title>
        <authorList>
            <person name="Jex A.R."/>
            <person name="Nejsum P."/>
            <person name="Schwarz E.M."/>
            <person name="Hu L."/>
            <person name="Young N.D."/>
            <person name="Hall R.S."/>
            <person name="Korhonen P.K."/>
            <person name="Liao S."/>
            <person name="Thamsborg S."/>
            <person name="Xia J."/>
            <person name="Xu P."/>
            <person name="Wang S."/>
            <person name="Scheerlinck J.P."/>
            <person name="Hofmann A."/>
            <person name="Sternberg P.W."/>
            <person name="Wang J."/>
            <person name="Gasser R.B."/>
        </authorList>
    </citation>
    <scope>NUCLEOTIDE SEQUENCE [LARGE SCALE GENOMIC DNA]</scope>
    <source>
        <strain evidence="1">DCEP-RM93F</strain>
    </source>
</reference>